<comment type="caution">
    <text evidence="1">The sequence shown here is derived from an EMBL/GenBank/DDBJ whole genome shotgun (WGS) entry which is preliminary data.</text>
</comment>
<dbReference type="Proteomes" id="UP000324222">
    <property type="component" value="Unassembled WGS sequence"/>
</dbReference>
<reference evidence="1 2" key="1">
    <citation type="submission" date="2019-05" db="EMBL/GenBank/DDBJ databases">
        <title>Another draft genome of Portunus trituberculatus and its Hox gene families provides insights of decapod evolution.</title>
        <authorList>
            <person name="Jeong J.-H."/>
            <person name="Song I."/>
            <person name="Kim S."/>
            <person name="Choi T."/>
            <person name="Kim D."/>
            <person name="Ryu S."/>
            <person name="Kim W."/>
        </authorList>
    </citation>
    <scope>NUCLEOTIDE SEQUENCE [LARGE SCALE GENOMIC DNA]</scope>
    <source>
        <tissue evidence="1">Muscle</tissue>
    </source>
</reference>
<keyword evidence="2" id="KW-1185">Reference proteome</keyword>
<dbReference type="OrthoDB" id="6365347at2759"/>
<dbReference type="EMBL" id="VSRR010125221">
    <property type="protein sequence ID" value="MPD00979.1"/>
    <property type="molecule type" value="Genomic_DNA"/>
</dbReference>
<proteinExistence type="predicted"/>
<name>A0A5B7K750_PORTR</name>
<dbReference type="AlphaFoldDB" id="A0A5B7K750"/>
<protein>
    <submittedName>
        <fullName evidence="1">Uncharacterized protein</fullName>
    </submittedName>
</protein>
<gene>
    <name evidence="1" type="ORF">E2C01_096489</name>
</gene>
<sequence length="137" mass="15002">MVHGADNITTPTSENLPSPYCLIFNNRKKVRQGMLDVLNEQRFFDFAQVKMTHYVSECGSPRWECGVEVLVREVCAVTLAMAVCSLPHTTTLQDTELLGLATVSLATVKLPMVRRPLPLTRSLPTPGTTPTASSPMG</sequence>
<accession>A0A5B7K750</accession>
<evidence type="ECO:0000313" key="2">
    <source>
        <dbReference type="Proteomes" id="UP000324222"/>
    </source>
</evidence>
<organism evidence="1 2">
    <name type="scientific">Portunus trituberculatus</name>
    <name type="common">Swimming crab</name>
    <name type="synonym">Neptunus trituberculatus</name>
    <dbReference type="NCBI Taxonomy" id="210409"/>
    <lineage>
        <taxon>Eukaryota</taxon>
        <taxon>Metazoa</taxon>
        <taxon>Ecdysozoa</taxon>
        <taxon>Arthropoda</taxon>
        <taxon>Crustacea</taxon>
        <taxon>Multicrustacea</taxon>
        <taxon>Malacostraca</taxon>
        <taxon>Eumalacostraca</taxon>
        <taxon>Eucarida</taxon>
        <taxon>Decapoda</taxon>
        <taxon>Pleocyemata</taxon>
        <taxon>Brachyura</taxon>
        <taxon>Eubrachyura</taxon>
        <taxon>Portunoidea</taxon>
        <taxon>Portunidae</taxon>
        <taxon>Portuninae</taxon>
        <taxon>Portunus</taxon>
    </lineage>
</organism>
<evidence type="ECO:0000313" key="1">
    <source>
        <dbReference type="EMBL" id="MPD00979.1"/>
    </source>
</evidence>